<evidence type="ECO:0000256" key="2">
    <source>
        <dbReference type="ARBA" id="ARBA00022475"/>
    </source>
</evidence>
<feature type="transmembrane region" description="Helical" evidence="6">
    <location>
        <begin position="45"/>
        <end position="67"/>
    </location>
</feature>
<feature type="transmembrane region" description="Helical" evidence="6">
    <location>
        <begin position="79"/>
        <end position="101"/>
    </location>
</feature>
<keyword evidence="5 6" id="KW-0472">Membrane</keyword>
<dbReference type="CDD" id="cd13125">
    <property type="entry name" value="MATE_like_10"/>
    <property type="match status" value="1"/>
</dbReference>
<gene>
    <name evidence="7" type="ORF">ACFFJ3_22725</name>
</gene>
<name>A0ABV6EJU7_9GAMM</name>
<feature type="transmembrane region" description="Helical" evidence="6">
    <location>
        <begin position="388"/>
        <end position="409"/>
    </location>
</feature>
<comment type="subcellular location">
    <subcellularLocation>
        <location evidence="1">Cell membrane</location>
        <topology evidence="1">Multi-pass membrane protein</topology>
    </subcellularLocation>
</comment>
<feature type="transmembrane region" description="Helical" evidence="6">
    <location>
        <begin position="332"/>
        <end position="351"/>
    </location>
</feature>
<evidence type="ECO:0000313" key="7">
    <source>
        <dbReference type="EMBL" id="MFC0229272.1"/>
    </source>
</evidence>
<proteinExistence type="predicted"/>
<keyword evidence="2" id="KW-1003">Cell membrane</keyword>
<feature type="transmembrane region" description="Helical" evidence="6">
    <location>
        <begin position="252"/>
        <end position="273"/>
    </location>
</feature>
<feature type="transmembrane region" description="Helical" evidence="6">
    <location>
        <begin position="294"/>
        <end position="320"/>
    </location>
</feature>
<feature type="transmembrane region" description="Helical" evidence="6">
    <location>
        <begin position="172"/>
        <end position="192"/>
    </location>
</feature>
<keyword evidence="4 6" id="KW-1133">Transmembrane helix</keyword>
<dbReference type="InterPro" id="IPR044550">
    <property type="entry name" value="WzxE"/>
</dbReference>
<feature type="transmembrane region" description="Helical" evidence="6">
    <location>
        <begin position="147"/>
        <end position="166"/>
    </location>
</feature>
<dbReference type="Proteomes" id="UP001589792">
    <property type="component" value="Unassembled WGS sequence"/>
</dbReference>
<sequence>MKITKVVFLTSASTVVKLLSSVVINKFVSLFIGPSGLAVIGHFQNISGIIQTFAIAGLTNGVVKYTADTQSRNSLWSTALKVTIIMSLLCGCVLVVFSSQLASYFLEDNKYRYVFILYGFTVTLFSVNQLLLAILSGLKRINLYIKINIIQSLYSLIFTAILVYLFRLDGALIAMVTNQSVILFVLFWFLRNDKEIILTYFFSRFDYQCLKKLLRYTLMSIISVISLPISAITIRNYVGNHLSWDYAGYWQAVNYISSMYLLVITTVLSVYYLPRLSEIKNKNALIKEMINNSIVLLPLTILGAAFIYLIKDWIVLILFSKDFSNMLILFKYQLIGDVIKISACLLSYLMLAKAITKTFIFTEVLSALSLTFLSIFSLKYYGFVGLSYAYLANNLLYLVIMIVVNIWYFKYNKDI</sequence>
<feature type="transmembrane region" description="Helical" evidence="6">
    <location>
        <begin position="358"/>
        <end position="382"/>
    </location>
</feature>
<comment type="caution">
    <text evidence="7">The sequence shown here is derived from an EMBL/GenBank/DDBJ whole genome shotgun (WGS) entry which is preliminary data.</text>
</comment>
<reference evidence="7 8" key="1">
    <citation type="submission" date="2024-09" db="EMBL/GenBank/DDBJ databases">
        <authorList>
            <person name="Sun Q."/>
            <person name="Mori K."/>
        </authorList>
    </citation>
    <scope>NUCLEOTIDE SEQUENCE [LARGE SCALE GENOMIC DNA]</scope>
    <source>
        <strain evidence="7 8">CCM 8626</strain>
    </source>
</reference>
<dbReference type="EMBL" id="JBHLXG010000038">
    <property type="protein sequence ID" value="MFC0229272.1"/>
    <property type="molecule type" value="Genomic_DNA"/>
</dbReference>
<dbReference type="InterPro" id="IPR050833">
    <property type="entry name" value="Poly_Biosynth_Transport"/>
</dbReference>
<organism evidence="7 8">
    <name type="scientific">Serratia aquatilis</name>
    <dbReference type="NCBI Taxonomy" id="1737515"/>
    <lineage>
        <taxon>Bacteria</taxon>
        <taxon>Pseudomonadati</taxon>
        <taxon>Pseudomonadota</taxon>
        <taxon>Gammaproteobacteria</taxon>
        <taxon>Enterobacterales</taxon>
        <taxon>Yersiniaceae</taxon>
        <taxon>Serratia</taxon>
    </lineage>
</organism>
<keyword evidence="3 6" id="KW-0812">Transmembrane</keyword>
<keyword evidence="8" id="KW-1185">Reference proteome</keyword>
<evidence type="ECO:0000256" key="3">
    <source>
        <dbReference type="ARBA" id="ARBA00022692"/>
    </source>
</evidence>
<evidence type="ECO:0000256" key="6">
    <source>
        <dbReference type="SAM" id="Phobius"/>
    </source>
</evidence>
<accession>A0ABV6EJU7</accession>
<feature type="transmembrane region" description="Helical" evidence="6">
    <location>
        <begin position="113"/>
        <end position="135"/>
    </location>
</feature>
<protein>
    <submittedName>
        <fullName evidence="7">O-antigen translocase</fullName>
    </submittedName>
</protein>
<feature type="transmembrane region" description="Helical" evidence="6">
    <location>
        <begin position="213"/>
        <end position="232"/>
    </location>
</feature>
<dbReference type="Pfam" id="PF13440">
    <property type="entry name" value="Polysacc_synt_3"/>
    <property type="match status" value="1"/>
</dbReference>
<dbReference type="PANTHER" id="PTHR30250:SF30">
    <property type="entry name" value="LIPID III FLIPPASE"/>
    <property type="match status" value="1"/>
</dbReference>
<dbReference type="RefSeq" id="WP_380680205.1">
    <property type="nucleotide sequence ID" value="NZ_CP173186.1"/>
</dbReference>
<evidence type="ECO:0000256" key="5">
    <source>
        <dbReference type="ARBA" id="ARBA00023136"/>
    </source>
</evidence>
<evidence type="ECO:0000256" key="4">
    <source>
        <dbReference type="ARBA" id="ARBA00022989"/>
    </source>
</evidence>
<evidence type="ECO:0000256" key="1">
    <source>
        <dbReference type="ARBA" id="ARBA00004651"/>
    </source>
</evidence>
<evidence type="ECO:0000313" key="8">
    <source>
        <dbReference type="Proteomes" id="UP001589792"/>
    </source>
</evidence>
<dbReference type="PANTHER" id="PTHR30250">
    <property type="entry name" value="PST FAMILY PREDICTED COLANIC ACID TRANSPORTER"/>
    <property type="match status" value="1"/>
</dbReference>